<reference evidence="1 2" key="1">
    <citation type="submission" date="2024-09" db="EMBL/GenBank/DDBJ databases">
        <title>Chromosome-scale assembly of Riccia fluitans.</title>
        <authorList>
            <person name="Paukszto L."/>
            <person name="Sawicki J."/>
            <person name="Karawczyk K."/>
            <person name="Piernik-Szablinska J."/>
            <person name="Szczecinska M."/>
            <person name="Mazdziarz M."/>
        </authorList>
    </citation>
    <scope>NUCLEOTIDE SEQUENCE [LARGE SCALE GENOMIC DNA]</scope>
    <source>
        <strain evidence="1">Rf_01</strain>
        <tissue evidence="1">Aerial parts of the thallus</tissue>
    </source>
</reference>
<evidence type="ECO:0000313" key="2">
    <source>
        <dbReference type="Proteomes" id="UP001605036"/>
    </source>
</evidence>
<dbReference type="EMBL" id="JBHFFA010000008">
    <property type="protein sequence ID" value="KAL2607432.1"/>
    <property type="molecule type" value="Genomic_DNA"/>
</dbReference>
<accession>A0ABD1XEQ3</accession>
<name>A0ABD1XEQ3_9MARC</name>
<organism evidence="1 2">
    <name type="scientific">Riccia fluitans</name>
    <dbReference type="NCBI Taxonomy" id="41844"/>
    <lineage>
        <taxon>Eukaryota</taxon>
        <taxon>Viridiplantae</taxon>
        <taxon>Streptophyta</taxon>
        <taxon>Embryophyta</taxon>
        <taxon>Marchantiophyta</taxon>
        <taxon>Marchantiopsida</taxon>
        <taxon>Marchantiidae</taxon>
        <taxon>Marchantiales</taxon>
        <taxon>Ricciaceae</taxon>
        <taxon>Riccia</taxon>
    </lineage>
</organism>
<keyword evidence="2" id="KW-1185">Reference proteome</keyword>
<proteinExistence type="predicted"/>
<evidence type="ECO:0000313" key="1">
    <source>
        <dbReference type="EMBL" id="KAL2607432.1"/>
    </source>
</evidence>
<dbReference type="Proteomes" id="UP001605036">
    <property type="component" value="Unassembled WGS sequence"/>
</dbReference>
<comment type="caution">
    <text evidence="1">The sequence shown here is derived from an EMBL/GenBank/DDBJ whole genome shotgun (WGS) entry which is preliminary data.</text>
</comment>
<sequence>MPLSLLQIEEVVEASDSDEQDKGNSACRRICLESETAGPGQSTRNTTVDRELVYALSWKSRSERQLRCRLRSRGRQVNSS</sequence>
<gene>
    <name evidence="1" type="ORF">R1flu_026005</name>
</gene>
<dbReference type="AlphaFoldDB" id="A0ABD1XEQ3"/>
<protein>
    <submittedName>
        <fullName evidence="1">Uncharacterized protein</fullName>
    </submittedName>
</protein>